<organism evidence="2 3">
    <name type="scientific">Schistosoma japonicum</name>
    <name type="common">Blood fluke</name>
    <dbReference type="NCBI Taxonomy" id="6182"/>
    <lineage>
        <taxon>Eukaryota</taxon>
        <taxon>Metazoa</taxon>
        <taxon>Spiralia</taxon>
        <taxon>Lophotrochozoa</taxon>
        <taxon>Platyhelminthes</taxon>
        <taxon>Trematoda</taxon>
        <taxon>Digenea</taxon>
        <taxon>Strigeidida</taxon>
        <taxon>Schistosomatoidea</taxon>
        <taxon>Schistosomatidae</taxon>
        <taxon>Schistosoma</taxon>
    </lineage>
</organism>
<proteinExistence type="predicted"/>
<accession>A0A4Z2CXT0</accession>
<evidence type="ECO:0000313" key="3">
    <source>
        <dbReference type="Proteomes" id="UP000311919"/>
    </source>
</evidence>
<reference evidence="2 3" key="1">
    <citation type="submission" date="2019-03" db="EMBL/GenBank/DDBJ databases">
        <title>An improved genome assembly of the fluke Schistosoma japonicum.</title>
        <authorList>
            <person name="Hu W."/>
            <person name="Luo F."/>
            <person name="Yin M."/>
            <person name="Mo X."/>
            <person name="Sun C."/>
            <person name="Wu Q."/>
            <person name="Zhu B."/>
            <person name="Xiang M."/>
            <person name="Wang J."/>
            <person name="Wang Y."/>
            <person name="Zhang T."/>
            <person name="Xu B."/>
            <person name="Zheng H."/>
            <person name="Feng Z."/>
        </authorList>
    </citation>
    <scope>NUCLEOTIDE SEQUENCE [LARGE SCALE GENOMIC DNA]</scope>
    <source>
        <strain evidence="2">HuSjv2</strain>
        <tissue evidence="2">Worms</tissue>
    </source>
</reference>
<feature type="compositionally biased region" description="Low complexity" evidence="1">
    <location>
        <begin position="265"/>
        <end position="278"/>
    </location>
</feature>
<dbReference type="AlphaFoldDB" id="A0A4Z2CXT0"/>
<feature type="compositionally biased region" description="Basic and acidic residues" evidence="1">
    <location>
        <begin position="279"/>
        <end position="288"/>
    </location>
</feature>
<evidence type="ECO:0000256" key="1">
    <source>
        <dbReference type="SAM" id="MobiDB-lite"/>
    </source>
</evidence>
<dbReference type="OrthoDB" id="6579237at2759"/>
<dbReference type="EMBL" id="SKCS01000400">
    <property type="protein sequence ID" value="TNN09042.1"/>
    <property type="molecule type" value="Genomic_DNA"/>
</dbReference>
<feature type="region of interest" description="Disordered" evidence="1">
    <location>
        <begin position="265"/>
        <end position="288"/>
    </location>
</feature>
<evidence type="ECO:0000313" key="2">
    <source>
        <dbReference type="EMBL" id="TNN09042.1"/>
    </source>
</evidence>
<name>A0A4Z2CXT0_SCHJA</name>
<keyword evidence="3" id="KW-1185">Reference proteome</keyword>
<protein>
    <submittedName>
        <fullName evidence="2">Uncharacterized protein</fullName>
    </submittedName>
</protein>
<gene>
    <name evidence="2" type="ORF">EWB00_006634</name>
</gene>
<sequence>MSFDKNIDMRKENLKETYFHIMNELLHRYTIIIHRNDILLSSDYDQQYQNNFLQLLTIFLKPLYKEIGICLDSLTNTTISTVNTLLLCEYHQYIFSYIIKQTIVIYFSLLSPLLDEMAISYDQFIQKNLIQHFQNQVPLNLLQEIYQSVNMHYTTSDESTSTCTQSINLSEQQTAHGSRQQGIELPAEKLSSSLTDPIQLKNMLNSGSTGVELIQSTIVFMSSAMKNTMNKHIPKEPKEKIVSFAADVCSNLRLPFYNQATNNSNICSKSTTSSSTTTDKQDSFKEKK</sequence>
<comment type="caution">
    <text evidence="2">The sequence shown here is derived from an EMBL/GenBank/DDBJ whole genome shotgun (WGS) entry which is preliminary data.</text>
</comment>
<dbReference type="Proteomes" id="UP000311919">
    <property type="component" value="Unassembled WGS sequence"/>
</dbReference>